<dbReference type="PANTHER" id="PTHR44019:SF8">
    <property type="entry name" value="POC1 CENTRIOLAR PROTEIN HOMOLOG"/>
    <property type="match status" value="1"/>
</dbReference>
<keyword evidence="8" id="KW-1185">Reference proteome</keyword>
<dbReference type="SMART" id="SM00320">
    <property type="entry name" value="WD40"/>
    <property type="match status" value="6"/>
</dbReference>
<dbReference type="InterPro" id="IPR050505">
    <property type="entry name" value="WDR55/POC1"/>
</dbReference>
<dbReference type="Gene3D" id="3.40.50.300">
    <property type="entry name" value="P-loop containing nucleotide triphosphate hydrolases"/>
    <property type="match status" value="1"/>
</dbReference>
<feature type="domain" description="NACHT" evidence="6">
    <location>
        <begin position="431"/>
        <end position="586"/>
    </location>
</feature>
<dbReference type="InterPro" id="IPR015943">
    <property type="entry name" value="WD40/YVTN_repeat-like_dom_sf"/>
</dbReference>
<evidence type="ECO:0000313" key="8">
    <source>
        <dbReference type="Proteomes" id="UP000807025"/>
    </source>
</evidence>
<dbReference type="CDD" id="cd00030">
    <property type="entry name" value="C2"/>
    <property type="match status" value="1"/>
</dbReference>
<dbReference type="InterPro" id="IPR056884">
    <property type="entry name" value="NPHP3-like_N"/>
</dbReference>
<organism evidence="7 8">
    <name type="scientific">Pleurotus eryngii</name>
    <name type="common">Boletus of the steppes</name>
    <dbReference type="NCBI Taxonomy" id="5323"/>
    <lineage>
        <taxon>Eukaryota</taxon>
        <taxon>Fungi</taxon>
        <taxon>Dikarya</taxon>
        <taxon>Basidiomycota</taxon>
        <taxon>Agaricomycotina</taxon>
        <taxon>Agaricomycetes</taxon>
        <taxon>Agaricomycetidae</taxon>
        <taxon>Agaricales</taxon>
        <taxon>Pleurotineae</taxon>
        <taxon>Pleurotaceae</taxon>
        <taxon>Pleurotus</taxon>
    </lineage>
</organism>
<dbReference type="Proteomes" id="UP000807025">
    <property type="component" value="Unassembled WGS sequence"/>
</dbReference>
<dbReference type="EMBL" id="MU154521">
    <property type="protein sequence ID" value="KAF9502065.1"/>
    <property type="molecule type" value="Genomic_DNA"/>
</dbReference>
<evidence type="ECO:0000259" key="5">
    <source>
        <dbReference type="PROSITE" id="PS50004"/>
    </source>
</evidence>
<dbReference type="PROSITE" id="PS50082">
    <property type="entry name" value="WD_REPEATS_2"/>
    <property type="match status" value="4"/>
</dbReference>
<evidence type="ECO:0000256" key="2">
    <source>
        <dbReference type="ARBA" id="ARBA00022737"/>
    </source>
</evidence>
<dbReference type="PROSITE" id="PS50294">
    <property type="entry name" value="WD_REPEATS_REGION"/>
    <property type="match status" value="2"/>
</dbReference>
<dbReference type="Gene3D" id="2.130.10.10">
    <property type="entry name" value="YVTN repeat-like/Quinoprotein amine dehydrogenase"/>
    <property type="match status" value="3"/>
</dbReference>
<dbReference type="Gene3D" id="2.60.40.150">
    <property type="entry name" value="C2 domain"/>
    <property type="match status" value="1"/>
</dbReference>
<dbReference type="Pfam" id="PF00400">
    <property type="entry name" value="WD40"/>
    <property type="match status" value="4"/>
</dbReference>
<keyword evidence="2" id="KW-0677">Repeat</keyword>
<gene>
    <name evidence="7" type="ORF">BDN71DRAFT_1437500</name>
</gene>
<dbReference type="SUPFAM" id="SSF50998">
    <property type="entry name" value="Quinoprotein alcohol dehydrogenase-like"/>
    <property type="match status" value="1"/>
</dbReference>
<dbReference type="InterPro" id="IPR007111">
    <property type="entry name" value="NACHT_NTPase"/>
</dbReference>
<dbReference type="OrthoDB" id="163438at2759"/>
<evidence type="ECO:0000256" key="4">
    <source>
        <dbReference type="SAM" id="MobiDB-lite"/>
    </source>
</evidence>
<dbReference type="InterPro" id="IPR000008">
    <property type="entry name" value="C2_dom"/>
</dbReference>
<keyword evidence="1 3" id="KW-0853">WD repeat</keyword>
<proteinExistence type="predicted"/>
<dbReference type="Pfam" id="PF24883">
    <property type="entry name" value="NPHP3_N"/>
    <property type="match status" value="1"/>
</dbReference>
<dbReference type="InterPro" id="IPR035892">
    <property type="entry name" value="C2_domain_sf"/>
</dbReference>
<sequence>MGFVVIQSLIFVSDGRMEYTERAPTYHCFLVDDDKSPILPSTSPHTVLQHCEALLAAFRYITALRAKNKGWETYNPLYSLILVVQKATGLACKSTLRSKPNGYVTINWVLGSRPQEHRTQVVKSTTSPLWEESFRLFSQSMDSTITFEMFDKGLGSSHSYGIVQKTVSEMLAGNRLDISFPLGDAILSIRVEKEGTDAALPDTLADAQRATRHFAKAPGATKVTVSAYTSLGGVVDSLSKLMEIADSAAQVHPYINVAWKTVSSVYRLVKNQLDRDEAICDLLESMAILYGFTVPLEVMRRDHTELDGTLVDVIKQILQQTIECSLFVQEYSGKGFAGRSIKHTFSTTDERVRTFKEAFISLGNSLDMGLSVQNALVSIRIASDVQDLALKSKLNPAEMEWTGRPTCHPRTRLDMLRTITEWIIDPKAKSRVLWITGLAGAGKSTLATTVANMYAENGRLGAFVFFDRDVKERSDPTNFLRTLAYELSRCDVRIAKGIKGAVDLNSRIAQMQLDAQFKDLVRMPLLQAASDTAEGQSLADEGPVVIVIDSLDECGNESTRKQLLKVLAKETAKLPKIVRVIITSRSEPDLIGAFGKEAHIKHHELEVVPHDGDISVYIESQFKEIEEKNYFDEGWPAPDKLRHLVSRAGGLFIWASTACRYIDCYDPDAALEDLLQGEGFHEGLDDLYSKALKGAGDWKSPKFKDEFQSIVGTISVAKNPITTKTIDKFLKSKFPSQRFLSRFASVIHQADNEPVRILHKSFSDFISNLERCVDPMYFINVSEHEHLTAVNCIAQMEAVFKRPRQFTPRTILKPDYDEAVTYSCSYWIHHVIAVGEGSDRTKLASTVYGFMKVHTLHWLEAMSILKASRSTPSILEQLYHWAMDVGMDDMTSLAYDAYRFATFFAETIAEHPALITQVALPFVPLESKLYQLFHDHSELPTVMGGYQQKWSPSLRVFPILDTSVICVSFSPDMTKVVSTGARFDDDAPINGDENNCVRCWDVATGTEAMPSVELEYTSIAQFSSDGAQVWVATGQGSVYVLDAGTGDRLSTLTWNQWHKKSEHSPDVSRSPSPSLRSRRSSDAGSYLGSAPRSRDPSRPPSSMHHTMSLDTGIPQSHGLEQSEENAETSGSDSAQSSPRATSLPMDPTDPGDVASDLHVEGGFTRAAFSSDGKWVIFGDDSGELYVIDREARKQTYDTLDDCSRLEWREVVRMFPSIVFSPENEVFAAGAGDGKIYIWRTESGERLLELEGHTEEIILLAFSPAGDKLYSASEDGNVRTWDPVCGDALGSVTIDIGGITKFQPMAFSPDGRMASTSTDGTIQIWDASTGKEVGPVLQGHFNAVSSMSFSQDGSKLVSGAFKNNIQTWDVSGKDELTRFSRHDRPPHKVIFSPSGLVVRSSRPNETKFWSAVTGRELKMDTYDKSANFIEGVIEDEENDEELASKIKDHKEKYSDAPDTLITSSGDIVTLVDSLPNSELSDLEKEWQVAIEGSNPRDLTWKYTDSRITFHHPKTITDDDDVVKYETDGQEIWRLPLEFRHRSNDIRPNFITFGIWNGRVFVMHLPKKLVARNAAV</sequence>
<dbReference type="InterPro" id="IPR011047">
    <property type="entry name" value="Quinoprotein_ADH-like_sf"/>
</dbReference>
<dbReference type="PROSITE" id="PS50837">
    <property type="entry name" value="NACHT"/>
    <property type="match status" value="1"/>
</dbReference>
<evidence type="ECO:0008006" key="9">
    <source>
        <dbReference type="Google" id="ProtNLM"/>
    </source>
</evidence>
<dbReference type="SUPFAM" id="SSF52540">
    <property type="entry name" value="P-loop containing nucleoside triphosphate hydrolases"/>
    <property type="match status" value="1"/>
</dbReference>
<feature type="repeat" description="WD" evidence="3">
    <location>
        <begin position="1249"/>
        <end position="1281"/>
    </location>
</feature>
<protein>
    <recommendedName>
        <fullName evidence="9">C2 domain-containing protein</fullName>
    </recommendedName>
</protein>
<dbReference type="PANTHER" id="PTHR44019">
    <property type="entry name" value="WD REPEAT-CONTAINING PROTEIN 55"/>
    <property type="match status" value="1"/>
</dbReference>
<feature type="domain" description="C2" evidence="5">
    <location>
        <begin position="64"/>
        <end position="180"/>
    </location>
</feature>
<dbReference type="InterPro" id="IPR027417">
    <property type="entry name" value="P-loop_NTPase"/>
</dbReference>
<dbReference type="SUPFAM" id="SSF49562">
    <property type="entry name" value="C2 domain (Calcium/lipid-binding domain, CaLB)"/>
    <property type="match status" value="1"/>
</dbReference>
<feature type="repeat" description="WD" evidence="3">
    <location>
        <begin position="1216"/>
        <end position="1248"/>
    </location>
</feature>
<dbReference type="PROSITE" id="PS50004">
    <property type="entry name" value="C2"/>
    <property type="match status" value="1"/>
</dbReference>
<reference evidence="7" key="1">
    <citation type="submission" date="2020-11" db="EMBL/GenBank/DDBJ databases">
        <authorList>
            <consortium name="DOE Joint Genome Institute"/>
            <person name="Ahrendt S."/>
            <person name="Riley R."/>
            <person name="Andreopoulos W."/>
            <person name="Labutti K."/>
            <person name="Pangilinan J."/>
            <person name="Ruiz-Duenas F.J."/>
            <person name="Barrasa J.M."/>
            <person name="Sanchez-Garcia M."/>
            <person name="Camarero S."/>
            <person name="Miyauchi S."/>
            <person name="Serrano A."/>
            <person name="Linde D."/>
            <person name="Babiker R."/>
            <person name="Drula E."/>
            <person name="Ayuso-Fernandez I."/>
            <person name="Pacheco R."/>
            <person name="Padilla G."/>
            <person name="Ferreira P."/>
            <person name="Barriuso J."/>
            <person name="Kellner H."/>
            <person name="Castanera R."/>
            <person name="Alfaro M."/>
            <person name="Ramirez L."/>
            <person name="Pisabarro A.G."/>
            <person name="Kuo A."/>
            <person name="Tritt A."/>
            <person name="Lipzen A."/>
            <person name="He G."/>
            <person name="Yan M."/>
            <person name="Ng V."/>
            <person name="Cullen D."/>
            <person name="Martin F."/>
            <person name="Rosso M.-N."/>
            <person name="Henrissat B."/>
            <person name="Hibbett D."/>
            <person name="Martinez A.T."/>
            <person name="Grigoriev I.V."/>
        </authorList>
    </citation>
    <scope>NUCLEOTIDE SEQUENCE</scope>
    <source>
        <strain evidence="7">ATCC 90797</strain>
    </source>
</reference>
<dbReference type="InterPro" id="IPR019775">
    <property type="entry name" value="WD40_repeat_CS"/>
</dbReference>
<dbReference type="PROSITE" id="PS00678">
    <property type="entry name" value="WD_REPEATS_1"/>
    <property type="match status" value="1"/>
</dbReference>
<evidence type="ECO:0000259" key="6">
    <source>
        <dbReference type="PROSITE" id="PS50837"/>
    </source>
</evidence>
<feature type="region of interest" description="Disordered" evidence="4">
    <location>
        <begin position="1057"/>
        <end position="1157"/>
    </location>
</feature>
<dbReference type="InterPro" id="IPR001680">
    <property type="entry name" value="WD40_rpt"/>
</dbReference>
<feature type="repeat" description="WD" evidence="3">
    <location>
        <begin position="1304"/>
        <end position="1334"/>
    </location>
</feature>
<accession>A0A9P6ABB6</accession>
<evidence type="ECO:0000256" key="1">
    <source>
        <dbReference type="ARBA" id="ARBA00022574"/>
    </source>
</evidence>
<evidence type="ECO:0000313" key="7">
    <source>
        <dbReference type="EMBL" id="KAF9502065.1"/>
    </source>
</evidence>
<evidence type="ECO:0000256" key="3">
    <source>
        <dbReference type="PROSITE-ProRule" id="PRU00221"/>
    </source>
</evidence>
<comment type="caution">
    <text evidence="7">The sequence shown here is derived from an EMBL/GenBank/DDBJ whole genome shotgun (WGS) entry which is preliminary data.</text>
</comment>
<dbReference type="Pfam" id="PF00168">
    <property type="entry name" value="C2"/>
    <property type="match status" value="1"/>
</dbReference>
<feature type="compositionally biased region" description="Polar residues" evidence="4">
    <location>
        <begin position="1127"/>
        <end position="1140"/>
    </location>
</feature>
<feature type="repeat" description="WD" evidence="3">
    <location>
        <begin position="1336"/>
        <end position="1377"/>
    </location>
</feature>
<dbReference type="SMART" id="SM00239">
    <property type="entry name" value="C2"/>
    <property type="match status" value="1"/>
</dbReference>
<name>A0A9P6ABB6_PLEER</name>